<keyword evidence="2" id="KW-1133">Transmembrane helix</keyword>
<dbReference type="InterPro" id="IPR039159">
    <property type="entry name" value="SAYSD1"/>
</dbReference>
<reference evidence="4" key="1">
    <citation type="journal article" date="2023" name="Mol. Biol. Evol.">
        <title>Third-Generation Sequencing Reveals the Adaptive Role of the Epigenome in Three Deep-Sea Polychaetes.</title>
        <authorList>
            <person name="Perez M."/>
            <person name="Aroh O."/>
            <person name="Sun Y."/>
            <person name="Lan Y."/>
            <person name="Juniper S.K."/>
            <person name="Young C.R."/>
            <person name="Angers B."/>
            <person name="Qian P.Y."/>
        </authorList>
    </citation>
    <scope>NUCLEOTIDE SEQUENCE</scope>
    <source>
        <strain evidence="4">R07B-5</strain>
    </source>
</reference>
<dbReference type="PANTHER" id="PTHR13527">
    <property type="entry name" value="SAYSVFN DOMAIN-CONTAINING PROTEIN 1"/>
    <property type="match status" value="1"/>
</dbReference>
<protein>
    <recommendedName>
        <fullName evidence="3">SAYSvFN domain-containing protein</fullName>
    </recommendedName>
</protein>
<feature type="domain" description="SAYSvFN" evidence="3">
    <location>
        <begin position="92"/>
        <end position="161"/>
    </location>
</feature>
<evidence type="ECO:0000259" key="3">
    <source>
        <dbReference type="Pfam" id="PF10260"/>
    </source>
</evidence>
<keyword evidence="5" id="KW-1185">Reference proteome</keyword>
<dbReference type="AlphaFoldDB" id="A0AAD9UCK1"/>
<proteinExistence type="predicted"/>
<dbReference type="Pfam" id="PF10260">
    <property type="entry name" value="SAYSvFN"/>
    <property type="match status" value="1"/>
</dbReference>
<gene>
    <name evidence="4" type="ORF">NP493_269g00029</name>
</gene>
<organism evidence="4 5">
    <name type="scientific">Ridgeia piscesae</name>
    <name type="common">Tubeworm</name>
    <dbReference type="NCBI Taxonomy" id="27915"/>
    <lineage>
        <taxon>Eukaryota</taxon>
        <taxon>Metazoa</taxon>
        <taxon>Spiralia</taxon>
        <taxon>Lophotrochozoa</taxon>
        <taxon>Annelida</taxon>
        <taxon>Polychaeta</taxon>
        <taxon>Sedentaria</taxon>
        <taxon>Canalipalpata</taxon>
        <taxon>Sabellida</taxon>
        <taxon>Siboglinidae</taxon>
        <taxon>Ridgeia</taxon>
    </lineage>
</organism>
<accession>A0AAD9UCK1</accession>
<evidence type="ECO:0000313" key="4">
    <source>
        <dbReference type="EMBL" id="KAK2184354.1"/>
    </source>
</evidence>
<evidence type="ECO:0000313" key="5">
    <source>
        <dbReference type="Proteomes" id="UP001209878"/>
    </source>
</evidence>
<dbReference type="EMBL" id="JAODUO010000269">
    <property type="protein sequence ID" value="KAK2184354.1"/>
    <property type="molecule type" value="Genomic_DNA"/>
</dbReference>
<feature type="compositionally biased region" description="Pro residues" evidence="1">
    <location>
        <begin position="64"/>
        <end position="73"/>
    </location>
</feature>
<comment type="caution">
    <text evidence="4">The sequence shown here is derived from an EMBL/GenBank/DDBJ whole genome shotgun (WGS) entry which is preliminary data.</text>
</comment>
<keyword evidence="2" id="KW-0812">Transmembrane</keyword>
<dbReference type="PANTHER" id="PTHR13527:SF0">
    <property type="entry name" value="SAYSVFN DOMAIN-CONTAINING PROTEIN 1"/>
    <property type="match status" value="1"/>
</dbReference>
<keyword evidence="2" id="KW-0472">Membrane</keyword>
<dbReference type="Proteomes" id="UP001209878">
    <property type="component" value="Unassembled WGS sequence"/>
</dbReference>
<feature type="transmembrane region" description="Helical" evidence="2">
    <location>
        <begin position="93"/>
        <end position="122"/>
    </location>
</feature>
<evidence type="ECO:0000256" key="1">
    <source>
        <dbReference type="SAM" id="MobiDB-lite"/>
    </source>
</evidence>
<feature type="region of interest" description="Disordered" evidence="1">
    <location>
        <begin position="1"/>
        <end position="73"/>
    </location>
</feature>
<name>A0AAD9UCK1_RIDPI</name>
<evidence type="ECO:0000256" key="2">
    <source>
        <dbReference type="SAM" id="Phobius"/>
    </source>
</evidence>
<sequence length="169" mass="18702">MEAQLAAYRARKAKEHSSATPSLLSSLSLFRRTSGSVKQSQDNAKAKDQEKTESDSSASNVFPSTPPPVPSPDAPPLSYSSLRLLLHPTFLKVILWLILWGLFIELEFGAVYFVVSSLYIIYANTRTGPKADGSLSAYSVFNPNYERLEGTFTSEQFEKELRYGAASVR</sequence>
<feature type="compositionally biased region" description="Polar residues" evidence="1">
    <location>
        <begin position="31"/>
        <end position="43"/>
    </location>
</feature>
<dbReference type="InterPro" id="IPR019387">
    <property type="entry name" value="SAYSvFN_dom"/>
</dbReference>
<feature type="compositionally biased region" description="Basic and acidic residues" evidence="1">
    <location>
        <begin position="44"/>
        <end position="54"/>
    </location>
</feature>